<evidence type="ECO:0000313" key="1">
    <source>
        <dbReference type="EMBL" id="MEJ8568625.1"/>
    </source>
</evidence>
<dbReference type="InterPro" id="IPR032359">
    <property type="entry name" value="KwaB-like"/>
</dbReference>
<name>A0AAW9RJV3_9GAMM</name>
<dbReference type="EMBL" id="JAZHOG010000009">
    <property type="protein sequence ID" value="MEJ8568625.1"/>
    <property type="molecule type" value="Genomic_DNA"/>
</dbReference>
<gene>
    <name evidence="1" type="ORF">V3330_13415</name>
</gene>
<sequence>MNLEFSVEDVKVTEFGVGIDDGDGQTFFSIPVDQDVQQALLEMVRSTWEMLERDEEGPTKYEPSEKHGSTEYLYLPIIDDLAAAVRALHDATNLQIATCYDPSSIFCYFCRLTDGQGRRLTALRRATQFKGVLKKRLLRMLDDTMKIVGDTVFKLDNDFDLLIDSEIVHILRPSGFEFAGKLQQAILEAVPENIKAIRQDLPFVDFDNIEAYAVKRPRAARYLASVRGQSETKNIDKARLANLCRKTGVEVQESGGKLSVGDGHEMGFLEVLDRRRYEVTLVAEAPEQYRAASRTKIRG</sequence>
<dbReference type="Pfam" id="PF16162">
    <property type="entry name" value="KwaB"/>
    <property type="match status" value="1"/>
</dbReference>
<dbReference type="AlphaFoldDB" id="A0AAW9RJV3"/>
<accession>A0AAW9RJV3</accession>
<proteinExistence type="predicted"/>
<reference evidence="1 2" key="1">
    <citation type="submission" date="2024-02" db="EMBL/GenBank/DDBJ databases">
        <title>A novel Wenzhouxiangellaceae bacterium, isolated from coastal sediments.</title>
        <authorList>
            <person name="Du Z.-J."/>
            <person name="Ye Y.-Q."/>
            <person name="Zhang X.-Y."/>
        </authorList>
    </citation>
    <scope>NUCLEOTIDE SEQUENCE [LARGE SCALE GENOMIC DNA]</scope>
    <source>
        <strain evidence="1 2">CH-27</strain>
    </source>
</reference>
<comment type="caution">
    <text evidence="1">The sequence shown here is derived from an EMBL/GenBank/DDBJ whole genome shotgun (WGS) entry which is preliminary data.</text>
</comment>
<evidence type="ECO:0000313" key="2">
    <source>
        <dbReference type="Proteomes" id="UP001359886"/>
    </source>
</evidence>
<organism evidence="1 2">
    <name type="scientific">Elongatibacter sediminis</name>
    <dbReference type="NCBI Taxonomy" id="3119006"/>
    <lineage>
        <taxon>Bacteria</taxon>
        <taxon>Pseudomonadati</taxon>
        <taxon>Pseudomonadota</taxon>
        <taxon>Gammaproteobacteria</taxon>
        <taxon>Chromatiales</taxon>
        <taxon>Wenzhouxiangellaceae</taxon>
        <taxon>Elongatibacter</taxon>
    </lineage>
</organism>
<protein>
    <submittedName>
        <fullName evidence="1">Kiwa anti-phage protein KwaB-like domain-containing protein</fullName>
    </submittedName>
</protein>
<keyword evidence="2" id="KW-1185">Reference proteome</keyword>
<dbReference type="Proteomes" id="UP001359886">
    <property type="component" value="Unassembled WGS sequence"/>
</dbReference>
<dbReference type="RefSeq" id="WP_354695949.1">
    <property type="nucleotide sequence ID" value="NZ_JAZHOG010000009.1"/>
</dbReference>